<feature type="chain" id="PRO_5016019166" evidence="1">
    <location>
        <begin position="24"/>
        <end position="423"/>
    </location>
</feature>
<comment type="caution">
    <text evidence="2">The sequence shown here is derived from an EMBL/GenBank/DDBJ whole genome shotgun (WGS) entry which is preliminary data.</text>
</comment>
<dbReference type="PANTHER" id="PTHR10151">
    <property type="entry name" value="ECTONUCLEOTIDE PYROPHOSPHATASE/PHOSPHODIESTERASE"/>
    <property type="match status" value="1"/>
</dbReference>
<evidence type="ECO:0000313" key="3">
    <source>
        <dbReference type="Proteomes" id="UP000249720"/>
    </source>
</evidence>
<dbReference type="Pfam" id="PF01663">
    <property type="entry name" value="Phosphodiest"/>
    <property type="match status" value="1"/>
</dbReference>
<accession>A0A2W7RSH3</accession>
<reference evidence="2 3" key="1">
    <citation type="submission" date="2018-06" db="EMBL/GenBank/DDBJ databases">
        <title>Genomic Encyclopedia of Archaeal and Bacterial Type Strains, Phase II (KMG-II): from individual species to whole genera.</title>
        <authorList>
            <person name="Goeker M."/>
        </authorList>
    </citation>
    <scope>NUCLEOTIDE SEQUENCE [LARGE SCALE GENOMIC DNA]</scope>
    <source>
        <strain evidence="2 3">DSM 23241</strain>
    </source>
</reference>
<dbReference type="InterPro" id="IPR017850">
    <property type="entry name" value="Alkaline_phosphatase_core_sf"/>
</dbReference>
<dbReference type="OrthoDB" id="9779418at2"/>
<keyword evidence="3" id="KW-1185">Reference proteome</keyword>
<dbReference type="Gene3D" id="3.30.1360.180">
    <property type="match status" value="1"/>
</dbReference>
<dbReference type="InterPro" id="IPR002591">
    <property type="entry name" value="Phosphodiest/P_Trfase"/>
</dbReference>
<evidence type="ECO:0000256" key="1">
    <source>
        <dbReference type="SAM" id="SignalP"/>
    </source>
</evidence>
<protein>
    <submittedName>
        <fullName evidence="2">Putative AlkP superfamily pyrophosphatase or phosphodiesterase</fullName>
    </submittedName>
</protein>
<dbReference type="CDD" id="cd16018">
    <property type="entry name" value="Enpp"/>
    <property type="match status" value="1"/>
</dbReference>
<proteinExistence type="predicted"/>
<dbReference type="RefSeq" id="WP_111294644.1">
    <property type="nucleotide sequence ID" value="NZ_QKZV01000003.1"/>
</dbReference>
<dbReference type="SUPFAM" id="SSF53649">
    <property type="entry name" value="Alkaline phosphatase-like"/>
    <property type="match status" value="1"/>
</dbReference>
<name>A0A2W7RSH3_9BACT</name>
<dbReference type="GO" id="GO:0016787">
    <property type="term" value="F:hydrolase activity"/>
    <property type="evidence" value="ECO:0007669"/>
    <property type="project" value="UniProtKB-ARBA"/>
</dbReference>
<keyword evidence="1" id="KW-0732">Signal</keyword>
<dbReference type="AlphaFoldDB" id="A0A2W7RSH3"/>
<evidence type="ECO:0000313" key="2">
    <source>
        <dbReference type="EMBL" id="PZX63411.1"/>
    </source>
</evidence>
<dbReference type="Proteomes" id="UP000249720">
    <property type="component" value="Unassembled WGS sequence"/>
</dbReference>
<feature type="signal peptide" evidence="1">
    <location>
        <begin position="1"/>
        <end position="23"/>
    </location>
</feature>
<sequence>MKLSAKAFVLLLFAQVLGLWAFAQDTTQHIVPGRQNSKAQQQKPYVILISADGFRYDLADSFHAKNLIRFRSQGVQAEYMKPSYPSLTFPNHYAIITGMYPAHNGLVDNSFYDANKNKIYTMGNKTEVADSSWYGGTPLWVLAEQQQMLSASFYWVASEAAIQGVRPTYYYIYNEKIGIDERIAAVKKWLQLPPEKRPHFITFYLPEVDHEEHMHGVFSPETAHAVQFVDEAIAKLNEALAPLNLPINYIFLSDHGMVDVDVNHTLPLPAQVDTANFIVPRSDMLLHLYAKNKNAIMPTYTALKNSATGYNVYLANEIPENWHYNAANDYFNRVGDILLVPQYPKVFNLSSRKITPGKHGYDNNMTEMRATFYAWGPAFKQQFKIRGFENVHVFPLIAKILGLQYQADAIDGQLKVLAPILKQ</sequence>
<dbReference type="PANTHER" id="PTHR10151:SF120">
    <property type="entry name" value="BIS(5'-ADENOSYL)-TRIPHOSPHATASE"/>
    <property type="match status" value="1"/>
</dbReference>
<dbReference type="Gene3D" id="3.40.720.10">
    <property type="entry name" value="Alkaline Phosphatase, subunit A"/>
    <property type="match status" value="1"/>
</dbReference>
<dbReference type="EMBL" id="QKZV01000003">
    <property type="protein sequence ID" value="PZX63411.1"/>
    <property type="molecule type" value="Genomic_DNA"/>
</dbReference>
<organism evidence="2 3">
    <name type="scientific">Hydrotalea sandarakina</name>
    <dbReference type="NCBI Taxonomy" id="1004304"/>
    <lineage>
        <taxon>Bacteria</taxon>
        <taxon>Pseudomonadati</taxon>
        <taxon>Bacteroidota</taxon>
        <taxon>Chitinophagia</taxon>
        <taxon>Chitinophagales</taxon>
        <taxon>Chitinophagaceae</taxon>
        <taxon>Hydrotalea</taxon>
    </lineage>
</organism>
<gene>
    <name evidence="2" type="ORF">LX80_01054</name>
</gene>